<dbReference type="EMBL" id="ML977310">
    <property type="protein sequence ID" value="KAF2122509.1"/>
    <property type="molecule type" value="Genomic_DNA"/>
</dbReference>
<evidence type="ECO:0000313" key="4">
    <source>
        <dbReference type="Proteomes" id="UP000799770"/>
    </source>
</evidence>
<keyword evidence="4" id="KW-1185">Reference proteome</keyword>
<reference evidence="3" key="1">
    <citation type="journal article" date="2020" name="Stud. Mycol.">
        <title>101 Dothideomycetes genomes: a test case for predicting lifestyles and emergence of pathogens.</title>
        <authorList>
            <person name="Haridas S."/>
            <person name="Albert R."/>
            <person name="Binder M."/>
            <person name="Bloem J."/>
            <person name="Labutti K."/>
            <person name="Salamov A."/>
            <person name="Andreopoulos B."/>
            <person name="Baker S."/>
            <person name="Barry K."/>
            <person name="Bills G."/>
            <person name="Bluhm B."/>
            <person name="Cannon C."/>
            <person name="Castanera R."/>
            <person name="Culley D."/>
            <person name="Daum C."/>
            <person name="Ezra D."/>
            <person name="Gonzalez J."/>
            <person name="Henrissat B."/>
            <person name="Kuo A."/>
            <person name="Liang C."/>
            <person name="Lipzen A."/>
            <person name="Lutzoni F."/>
            <person name="Magnuson J."/>
            <person name="Mondo S."/>
            <person name="Nolan M."/>
            <person name="Ohm R."/>
            <person name="Pangilinan J."/>
            <person name="Park H.-J."/>
            <person name="Ramirez L."/>
            <person name="Alfaro M."/>
            <person name="Sun H."/>
            <person name="Tritt A."/>
            <person name="Yoshinaga Y."/>
            <person name="Zwiers L.-H."/>
            <person name="Turgeon B."/>
            <person name="Goodwin S."/>
            <person name="Spatafora J."/>
            <person name="Crous P."/>
            <person name="Grigoriev I."/>
        </authorList>
    </citation>
    <scope>NUCLEOTIDE SEQUENCE</scope>
    <source>
        <strain evidence="3">CBS 627.86</strain>
    </source>
</reference>
<proteinExistence type="predicted"/>
<evidence type="ECO:0000256" key="1">
    <source>
        <dbReference type="SAM" id="MobiDB-lite"/>
    </source>
</evidence>
<evidence type="ECO:0000313" key="3">
    <source>
        <dbReference type="EMBL" id="KAF2122509.1"/>
    </source>
</evidence>
<dbReference type="Proteomes" id="UP000799770">
    <property type="component" value="Unassembled WGS sequence"/>
</dbReference>
<sequence>MARSAHRSLFYLGALAQLISLAIAADCSQQRKEGDPSGDQIADVITKNNALSNICSGNFSPQSTTDNTWNYWYMNYIVHRDDGNQALQNCNDAFQNIIDQCITGGNYWGGEWSLNGFKYTITNSIYDQTPNNPLAPGDAGGPPATSPSSSAAAPPAGATVVTETVDGNAVPVTFVPTTLSEYSILKSTTTITTTTTDDHGAAIIIPWVIGAGGIAFIPIGGAFPPGITPPPIAPTDPNNPNDPDDNHTTEDQQSSSSSSVCTKSLSFAAAAGTPREGFQIPIWVKTGRTVSTTSSSSSSFTPLPVQTVTQDCQVCTLIYGSLHPVCTPIPGCVLTPSTSSPPAPVQTGYPGCDGVDVSGFTCGGQCRGFVPCQPWCVDNCGYCFNANTVC</sequence>
<name>A0A6A5ZSM7_9PLEO</name>
<protein>
    <recommendedName>
        <fullName evidence="5">Chitin-binding type-1 domain-containing protein</fullName>
    </recommendedName>
</protein>
<evidence type="ECO:0008006" key="5">
    <source>
        <dbReference type="Google" id="ProtNLM"/>
    </source>
</evidence>
<feature type="signal peptide" evidence="2">
    <location>
        <begin position="1"/>
        <end position="24"/>
    </location>
</feature>
<feature type="chain" id="PRO_5025495348" description="Chitin-binding type-1 domain-containing protein" evidence="2">
    <location>
        <begin position="25"/>
        <end position="390"/>
    </location>
</feature>
<evidence type="ECO:0000256" key="2">
    <source>
        <dbReference type="SAM" id="SignalP"/>
    </source>
</evidence>
<dbReference type="OrthoDB" id="3793772at2759"/>
<feature type="region of interest" description="Disordered" evidence="1">
    <location>
        <begin position="225"/>
        <end position="261"/>
    </location>
</feature>
<keyword evidence="2" id="KW-0732">Signal</keyword>
<feature type="compositionally biased region" description="Low complexity" evidence="1">
    <location>
        <begin position="135"/>
        <end position="158"/>
    </location>
</feature>
<gene>
    <name evidence="3" type="ORF">BDV96DRAFT_1613</name>
</gene>
<accession>A0A6A5ZSM7</accession>
<dbReference type="AlphaFoldDB" id="A0A6A5ZSM7"/>
<organism evidence="3 4">
    <name type="scientific">Lophiotrema nucula</name>
    <dbReference type="NCBI Taxonomy" id="690887"/>
    <lineage>
        <taxon>Eukaryota</taxon>
        <taxon>Fungi</taxon>
        <taxon>Dikarya</taxon>
        <taxon>Ascomycota</taxon>
        <taxon>Pezizomycotina</taxon>
        <taxon>Dothideomycetes</taxon>
        <taxon>Pleosporomycetidae</taxon>
        <taxon>Pleosporales</taxon>
        <taxon>Lophiotremataceae</taxon>
        <taxon>Lophiotrema</taxon>
    </lineage>
</organism>
<feature type="region of interest" description="Disordered" evidence="1">
    <location>
        <begin position="130"/>
        <end position="158"/>
    </location>
</feature>